<name>A0A1E5RZ83_9ASCO</name>
<dbReference type="InterPro" id="IPR050756">
    <property type="entry name" value="CSN3"/>
</dbReference>
<protein>
    <submittedName>
        <fullName evidence="4">26S proteasome regulatory subunit RPN3</fullName>
    </submittedName>
</protein>
<dbReference type="InterPro" id="IPR013586">
    <property type="entry name" value="PSMD3_C"/>
</dbReference>
<dbReference type="InterPro" id="IPR000717">
    <property type="entry name" value="PCI_dom"/>
</dbReference>
<dbReference type="OrthoDB" id="1713558at2759"/>
<evidence type="ECO:0000259" key="3">
    <source>
        <dbReference type="PROSITE" id="PS50250"/>
    </source>
</evidence>
<feature type="domain" description="PCI" evidence="3">
    <location>
        <begin position="267"/>
        <end position="449"/>
    </location>
</feature>
<evidence type="ECO:0000313" key="4">
    <source>
        <dbReference type="EMBL" id="OEJ92267.1"/>
    </source>
</evidence>
<dbReference type="Pfam" id="PF01399">
    <property type="entry name" value="PCI"/>
    <property type="match status" value="1"/>
</dbReference>
<reference evidence="5" key="1">
    <citation type="journal article" date="2016" name="Genome Announc.">
        <title>Genome sequences of three species of Hanseniaspora isolated from spontaneous wine fermentations.</title>
        <authorList>
            <person name="Sternes P.R."/>
            <person name="Lee D."/>
            <person name="Kutyna D.R."/>
            <person name="Borneman A.R."/>
        </authorList>
    </citation>
    <scope>NUCLEOTIDE SEQUENCE [LARGE SCALE GENOMIC DNA]</scope>
    <source>
        <strain evidence="5">AWRI3578</strain>
    </source>
</reference>
<comment type="similarity">
    <text evidence="1">Belongs to the proteasome subunit S3 family.</text>
</comment>
<dbReference type="GO" id="GO:0042176">
    <property type="term" value="P:regulation of protein catabolic process"/>
    <property type="evidence" value="ECO:0007669"/>
    <property type="project" value="InterPro"/>
</dbReference>
<dbReference type="SMART" id="SM00753">
    <property type="entry name" value="PAM"/>
    <property type="match status" value="1"/>
</dbReference>
<dbReference type="GO" id="GO:0008541">
    <property type="term" value="C:proteasome regulatory particle, lid subcomplex"/>
    <property type="evidence" value="ECO:0007669"/>
    <property type="project" value="TreeGrafter"/>
</dbReference>
<comment type="caution">
    <text evidence="4">The sequence shown here is derived from an EMBL/GenBank/DDBJ whole genome shotgun (WGS) entry which is preliminary data.</text>
</comment>
<evidence type="ECO:0000256" key="2">
    <source>
        <dbReference type="ARBA" id="ARBA00022942"/>
    </source>
</evidence>
<dbReference type="SUPFAM" id="SSF46785">
    <property type="entry name" value="Winged helix' DNA-binding domain"/>
    <property type="match status" value="1"/>
</dbReference>
<dbReference type="EMBL" id="LPNL01000001">
    <property type="protein sequence ID" value="OEJ92267.1"/>
    <property type="molecule type" value="Genomic_DNA"/>
</dbReference>
<dbReference type="Pfam" id="PF25573">
    <property type="entry name" value="TPR_PSMD3_N"/>
    <property type="match status" value="1"/>
</dbReference>
<dbReference type="InterPro" id="IPR057985">
    <property type="entry name" value="TPR_PSMD3_N"/>
</dbReference>
<proteinExistence type="inferred from homology"/>
<dbReference type="GO" id="GO:0030234">
    <property type="term" value="F:enzyme regulator activity"/>
    <property type="evidence" value="ECO:0007669"/>
    <property type="project" value="InterPro"/>
</dbReference>
<sequence>MAEVENRLSTHEPMEVENDIPVEAQHQEHEIKLQDELVDKLFTLCKQLIASKGSSDVYKVLMQVEELRPSLTTENMTVFLSILCPNEFLNKQALLRYITSKKAVVDNEEYFRNELPIEFYNLSANGNEILIKQEILLLVGLLIQLFLLDSNSIIELNNFNKNEIIQHLFNKNQSFSLSDCDLLTAKIWFYVQLADERLNNKTDYTIIEHLLDHLKLAVLKHQPETQVSIICGILRAYLLRGDILSASEFVSKVEYPENFSISTSLEARYLFYMAKIFAIQLDYESANEYIVSAIRKAPLHDEGSKGFLQIAYKLKCVVDLLLGNIPELSFFKNKIIEGDVIKPYFLLTKSVKLGDISNFTNIINKYKTTFLKDDLHMLSTRLRSNVLRAGMKNISKTYNKIHLRDICHKLKLDSEQTTEYIVAKFIKENVIDAKIDYETSVVETFKERVLYETREPQDIFDQRIYFANQIKNDCLKSLNYPKKDKKQPAASEDEEDIFAMNPETLSSLLNDFYEDEFDEDF</sequence>
<keyword evidence="2 4" id="KW-0647">Proteasome</keyword>
<dbReference type="PANTHER" id="PTHR10758">
    <property type="entry name" value="26S PROTEASOME NON-ATPASE REGULATORY SUBUNIT 3/COP9 SIGNALOSOME COMPLEX SUBUNIT 3"/>
    <property type="match status" value="1"/>
</dbReference>
<organism evidence="4 5">
    <name type="scientific">Hanseniaspora opuntiae</name>
    <dbReference type="NCBI Taxonomy" id="211096"/>
    <lineage>
        <taxon>Eukaryota</taxon>
        <taxon>Fungi</taxon>
        <taxon>Dikarya</taxon>
        <taxon>Ascomycota</taxon>
        <taxon>Saccharomycotina</taxon>
        <taxon>Saccharomycetes</taxon>
        <taxon>Saccharomycodales</taxon>
        <taxon>Saccharomycodaceae</taxon>
        <taxon>Hanseniaspora</taxon>
    </lineage>
</organism>
<dbReference type="PANTHER" id="PTHR10758:SF2">
    <property type="entry name" value="26S PROTEASOME NON-ATPASE REGULATORY SUBUNIT 3"/>
    <property type="match status" value="1"/>
</dbReference>
<keyword evidence="5" id="KW-1185">Reference proteome</keyword>
<dbReference type="Proteomes" id="UP000095605">
    <property type="component" value="Unassembled WGS sequence"/>
</dbReference>
<dbReference type="GO" id="GO:0006511">
    <property type="term" value="P:ubiquitin-dependent protein catabolic process"/>
    <property type="evidence" value="ECO:0007669"/>
    <property type="project" value="TreeGrafter"/>
</dbReference>
<accession>A0A1E5RZ83</accession>
<dbReference type="AlphaFoldDB" id="A0A1E5RZ83"/>
<gene>
    <name evidence="4" type="ORF">AWRI3578_g63</name>
</gene>
<dbReference type="Pfam" id="PF08375">
    <property type="entry name" value="Rpn3_C"/>
    <property type="match status" value="1"/>
</dbReference>
<dbReference type="InterPro" id="IPR036390">
    <property type="entry name" value="WH_DNA-bd_sf"/>
</dbReference>
<dbReference type="SMART" id="SM00088">
    <property type="entry name" value="PINT"/>
    <property type="match status" value="1"/>
</dbReference>
<evidence type="ECO:0000313" key="5">
    <source>
        <dbReference type="Proteomes" id="UP000095605"/>
    </source>
</evidence>
<evidence type="ECO:0000256" key="1">
    <source>
        <dbReference type="ARBA" id="ARBA00007912"/>
    </source>
</evidence>
<dbReference type="PROSITE" id="PS50250">
    <property type="entry name" value="PCI"/>
    <property type="match status" value="1"/>
</dbReference>